<gene>
    <name evidence="1" type="ORF">PMIN01_02602</name>
</gene>
<keyword evidence="2" id="KW-1185">Reference proteome</keyword>
<evidence type="ECO:0000313" key="1">
    <source>
        <dbReference type="EMBL" id="KAF9739967.1"/>
    </source>
</evidence>
<dbReference type="Proteomes" id="UP000756921">
    <property type="component" value="Unassembled WGS sequence"/>
</dbReference>
<sequence>MVRIPRRTHSVSGPPSVHCVLRDVRDGACCCNLVMIQRFYMSMMALRRNPYRMCKFEEVLDTPIIGQESKRRSFTAEIPVMRGPAKIQRVAHNRPSYMPSFPIAEKGPFAFLDLPREVRDHVFSYLVVRRGRQLPLLEAKSTIRKQKKRATVLKNREKQNVKRAQTGRPAVAHRDAPIEPIVCLDAMRASKALYHEAKDCFYRCNHFAISLDSFPATTMEIPAGWDCSRIKRLQLELQLKDSPRMTSYIDWTSFFAKFPSLVHLRIIPSFHPRYYEWARPELEDWSTAHFVFRAFFRELLASIPENLSCKLGQSMDPHQDMQLEGKAHVPNKVLWDMYTDLGPRSGIRRHATQMFDFAQRSSHVHDHTAQR</sequence>
<dbReference type="EMBL" id="WJXW01000002">
    <property type="protein sequence ID" value="KAF9739967.1"/>
    <property type="molecule type" value="Genomic_DNA"/>
</dbReference>
<dbReference type="InterPro" id="IPR038883">
    <property type="entry name" value="AN11006-like"/>
</dbReference>
<dbReference type="PANTHER" id="PTHR42085:SF8">
    <property type="entry name" value="F-BOX DOMAIN-CONTAINING PROTEIN"/>
    <property type="match status" value="1"/>
</dbReference>
<name>A0A9P6GQE8_9PLEO</name>
<comment type="caution">
    <text evidence="1">The sequence shown here is derived from an EMBL/GenBank/DDBJ whole genome shotgun (WGS) entry which is preliminary data.</text>
</comment>
<proteinExistence type="predicted"/>
<dbReference type="AlphaFoldDB" id="A0A9P6GQE8"/>
<protein>
    <recommendedName>
        <fullName evidence="3">F-box domain-containing protein</fullName>
    </recommendedName>
</protein>
<evidence type="ECO:0008006" key="3">
    <source>
        <dbReference type="Google" id="ProtNLM"/>
    </source>
</evidence>
<dbReference type="OrthoDB" id="62952at2759"/>
<reference evidence="1" key="1">
    <citation type="journal article" date="2020" name="Mol. Plant Microbe Interact.">
        <title>Genome Sequence of the Biocontrol Agent Coniothyrium minitans strain Conio (IMI 134523).</title>
        <authorList>
            <person name="Patel D."/>
            <person name="Shittu T.A."/>
            <person name="Baroncelli R."/>
            <person name="Muthumeenakshi S."/>
            <person name="Osborne T.H."/>
            <person name="Janganan T.K."/>
            <person name="Sreenivasaprasad S."/>
        </authorList>
    </citation>
    <scope>NUCLEOTIDE SEQUENCE</scope>
    <source>
        <strain evidence="1">Conio</strain>
    </source>
</reference>
<evidence type="ECO:0000313" key="2">
    <source>
        <dbReference type="Proteomes" id="UP000756921"/>
    </source>
</evidence>
<organism evidence="1 2">
    <name type="scientific">Paraphaeosphaeria minitans</name>
    <dbReference type="NCBI Taxonomy" id="565426"/>
    <lineage>
        <taxon>Eukaryota</taxon>
        <taxon>Fungi</taxon>
        <taxon>Dikarya</taxon>
        <taxon>Ascomycota</taxon>
        <taxon>Pezizomycotina</taxon>
        <taxon>Dothideomycetes</taxon>
        <taxon>Pleosporomycetidae</taxon>
        <taxon>Pleosporales</taxon>
        <taxon>Massarineae</taxon>
        <taxon>Didymosphaeriaceae</taxon>
        <taxon>Paraphaeosphaeria</taxon>
    </lineage>
</organism>
<dbReference type="PANTHER" id="PTHR42085">
    <property type="entry name" value="F-BOX DOMAIN-CONTAINING PROTEIN"/>
    <property type="match status" value="1"/>
</dbReference>
<accession>A0A9P6GQE8</accession>